<gene>
    <name evidence="2" type="ORF">WN50_15465</name>
</gene>
<dbReference type="SMART" id="SM00028">
    <property type="entry name" value="TPR"/>
    <property type="match status" value="2"/>
</dbReference>
<dbReference type="EMBL" id="LATL02000178">
    <property type="protein sequence ID" value="KKD37239.1"/>
    <property type="molecule type" value="Genomic_DNA"/>
</dbReference>
<dbReference type="OrthoDB" id="508824at2"/>
<keyword evidence="1" id="KW-0802">TPR repeat</keyword>
<dbReference type="PANTHER" id="PTHR47908">
    <property type="match status" value="1"/>
</dbReference>
<feature type="repeat" description="TPR" evidence="1">
    <location>
        <begin position="25"/>
        <end position="58"/>
    </location>
</feature>
<accession>A0A0F5YEA1</accession>
<dbReference type="Pfam" id="PF13181">
    <property type="entry name" value="TPR_8"/>
    <property type="match status" value="1"/>
</dbReference>
<dbReference type="SUPFAM" id="SSF48452">
    <property type="entry name" value="TPR-like"/>
    <property type="match status" value="1"/>
</dbReference>
<reference evidence="2 3" key="1">
    <citation type="submission" date="2015-06" db="EMBL/GenBank/DDBJ databases">
        <title>Draft genome assembly of filamentous brackish cyanobacterium Limnoraphis robusta strain CS-951.</title>
        <authorList>
            <person name="Willis A."/>
            <person name="Parks M."/>
            <person name="Burford M.A."/>
        </authorList>
    </citation>
    <scope>NUCLEOTIDE SEQUENCE [LARGE SCALE GENOMIC DNA]</scope>
    <source>
        <strain evidence="2 3">CS-951</strain>
    </source>
</reference>
<dbReference type="PROSITE" id="PS50005">
    <property type="entry name" value="TPR"/>
    <property type="match status" value="1"/>
</dbReference>
<dbReference type="Proteomes" id="UP000033607">
    <property type="component" value="Unassembled WGS sequence"/>
</dbReference>
<organism evidence="2 3">
    <name type="scientific">Limnoraphis robusta CS-951</name>
    <dbReference type="NCBI Taxonomy" id="1637645"/>
    <lineage>
        <taxon>Bacteria</taxon>
        <taxon>Bacillati</taxon>
        <taxon>Cyanobacteriota</taxon>
        <taxon>Cyanophyceae</taxon>
        <taxon>Oscillatoriophycideae</taxon>
        <taxon>Oscillatoriales</taxon>
        <taxon>Sirenicapillariaceae</taxon>
        <taxon>Limnoraphis</taxon>
    </lineage>
</organism>
<evidence type="ECO:0000313" key="2">
    <source>
        <dbReference type="EMBL" id="KKD37239.1"/>
    </source>
</evidence>
<dbReference type="PATRIC" id="fig|1637645.4.peg.3484"/>
<dbReference type="RefSeq" id="WP_046279459.1">
    <property type="nucleotide sequence ID" value="NZ_LATL02000178.1"/>
</dbReference>
<dbReference type="Gene3D" id="1.25.40.10">
    <property type="entry name" value="Tetratricopeptide repeat domain"/>
    <property type="match status" value="1"/>
</dbReference>
<name>A0A0F5YEA1_9CYAN</name>
<evidence type="ECO:0000256" key="1">
    <source>
        <dbReference type="PROSITE-ProRule" id="PRU00339"/>
    </source>
</evidence>
<dbReference type="PANTHER" id="PTHR47908:SF2">
    <property type="entry name" value="TETRATRICOPEPTIDE REPEAT (TPR)-LIKE SUPERFAMILY PROTEIN"/>
    <property type="match status" value="1"/>
</dbReference>
<dbReference type="AlphaFoldDB" id="A0A0F5YEA1"/>
<dbReference type="InterPro" id="IPR019734">
    <property type="entry name" value="TPR_rpt"/>
</dbReference>
<evidence type="ECO:0000313" key="3">
    <source>
        <dbReference type="Proteomes" id="UP000033607"/>
    </source>
</evidence>
<comment type="caution">
    <text evidence="2">The sequence shown here is derived from an EMBL/GenBank/DDBJ whole genome shotgun (WGS) entry which is preliminary data.</text>
</comment>
<protein>
    <submittedName>
        <fullName evidence="2">Tetratricopeptide TPR_1 repeat-containing protein</fullName>
    </submittedName>
</protein>
<dbReference type="InterPro" id="IPR011990">
    <property type="entry name" value="TPR-like_helical_dom_sf"/>
</dbReference>
<proteinExistence type="predicted"/>
<sequence>MNRQEFLQNQLAHWNDEIASRPFDPKAYIQRGMVHFKLAKIEESIQDFDKAEELEPTLQPYLWQRGLSYYYVRQFQAGANQFELDLVVNSQDVEETIWRYLCMAQLLGAEAARDALLSVRNDPRQVMRQVYELFCGNCQPEDVVKTGKQLGKQGQFYAHLYVGLYYEAQQDEAQAKEFIIKAASEYPLEDYMWHLAVVHQTLREWV</sequence>